<accession>A0AAV5TSW5</accession>
<dbReference type="GO" id="GO:0016747">
    <property type="term" value="F:acyltransferase activity, transferring groups other than amino-acyl groups"/>
    <property type="evidence" value="ECO:0007669"/>
    <property type="project" value="InterPro"/>
</dbReference>
<evidence type="ECO:0000259" key="1">
    <source>
        <dbReference type="Pfam" id="PF00583"/>
    </source>
</evidence>
<dbReference type="EMBL" id="BTSX01000004">
    <property type="protein sequence ID" value="GMS97580.1"/>
    <property type="molecule type" value="Genomic_DNA"/>
</dbReference>
<dbReference type="PANTHER" id="PTHR47237">
    <property type="entry name" value="SLL0310 PROTEIN"/>
    <property type="match status" value="1"/>
</dbReference>
<evidence type="ECO:0000313" key="3">
    <source>
        <dbReference type="Proteomes" id="UP001432027"/>
    </source>
</evidence>
<organism evidence="2 3">
    <name type="scientific">Pristionchus entomophagus</name>
    <dbReference type="NCBI Taxonomy" id="358040"/>
    <lineage>
        <taxon>Eukaryota</taxon>
        <taxon>Metazoa</taxon>
        <taxon>Ecdysozoa</taxon>
        <taxon>Nematoda</taxon>
        <taxon>Chromadorea</taxon>
        <taxon>Rhabditida</taxon>
        <taxon>Rhabditina</taxon>
        <taxon>Diplogasteromorpha</taxon>
        <taxon>Diplogasteroidea</taxon>
        <taxon>Neodiplogasteridae</taxon>
        <taxon>Pristionchus</taxon>
    </lineage>
</organism>
<feature type="domain" description="N-acetyltransferase" evidence="1">
    <location>
        <begin position="50"/>
        <end position="105"/>
    </location>
</feature>
<dbReference type="Proteomes" id="UP001432027">
    <property type="component" value="Unassembled WGS sequence"/>
</dbReference>
<dbReference type="Pfam" id="PF00583">
    <property type="entry name" value="Acetyltransf_1"/>
    <property type="match status" value="1"/>
</dbReference>
<dbReference type="InterPro" id="IPR052729">
    <property type="entry name" value="Acyl/Acetyltrans_Enzymes"/>
</dbReference>
<evidence type="ECO:0000313" key="2">
    <source>
        <dbReference type="EMBL" id="GMS97580.1"/>
    </source>
</evidence>
<proteinExistence type="predicted"/>
<name>A0AAV5TSW5_9BILA</name>
<dbReference type="InterPro" id="IPR016181">
    <property type="entry name" value="Acyl_CoA_acyltransferase"/>
</dbReference>
<comment type="caution">
    <text evidence="2">The sequence shown here is derived from an EMBL/GenBank/DDBJ whole genome shotgun (WGS) entry which is preliminary data.</text>
</comment>
<dbReference type="CDD" id="cd04301">
    <property type="entry name" value="NAT_SF"/>
    <property type="match status" value="1"/>
</dbReference>
<dbReference type="InterPro" id="IPR000182">
    <property type="entry name" value="GNAT_dom"/>
</dbReference>
<dbReference type="PANTHER" id="PTHR47237:SF1">
    <property type="entry name" value="SLL0310 PROTEIN"/>
    <property type="match status" value="1"/>
</dbReference>
<reference evidence="2" key="1">
    <citation type="submission" date="2023-10" db="EMBL/GenBank/DDBJ databases">
        <title>Genome assembly of Pristionchus species.</title>
        <authorList>
            <person name="Yoshida K."/>
            <person name="Sommer R.J."/>
        </authorList>
    </citation>
    <scope>NUCLEOTIDE SEQUENCE</scope>
    <source>
        <strain evidence="2">RS0144</strain>
    </source>
</reference>
<gene>
    <name evidence="2" type="ORF">PENTCL1PPCAC_19755</name>
</gene>
<protein>
    <recommendedName>
        <fullName evidence="1">N-acetyltransferase domain-containing protein</fullName>
    </recommendedName>
</protein>
<keyword evidence="3" id="KW-1185">Reference proteome</keyword>
<dbReference type="AlphaFoldDB" id="A0AAV5TSW5"/>
<dbReference type="SUPFAM" id="SSF55729">
    <property type="entry name" value="Acyl-CoA N-acyltransferases (Nat)"/>
    <property type="match status" value="1"/>
</dbReference>
<sequence>MSVPPHTIVDEGTDHLWEQLANIVRKMGWTSHDNTVLSMLPSLASIRCVFSQKNEDGSFLGGIVWSENNDEVAWIGMYVCVPEVRGCGIGGRIWSRMMERIRATGKTFGLRALPPMAAKYSARDIPLEISRMRCNIMSCAELREICDKLETTSSTILLKSSLSGTHLHELLAFDKQMTGRDRSAVLSAFLASPSFECAVLLDDAGGISGWAGITSTGLEESQLFKLAPVYASSLSEVAALIKPLLPFCESFYADARIIIHILTGTVGDRELEPLLSKVDTLQGPNIISYPFSILHWESTRTDELFFFSFRQELRSSSVFMIQSTSRTTYE</sequence>